<proteinExistence type="predicted"/>
<name>A0A9N9J9H4_9GLOM</name>
<protein>
    <submittedName>
        <fullName evidence="1">17420_t:CDS:1</fullName>
    </submittedName>
</protein>
<evidence type="ECO:0000313" key="2">
    <source>
        <dbReference type="Proteomes" id="UP000789405"/>
    </source>
</evidence>
<dbReference type="AlphaFoldDB" id="A0A9N9J9H4"/>
<comment type="caution">
    <text evidence="1">The sequence shown here is derived from an EMBL/GenBank/DDBJ whole genome shotgun (WGS) entry which is preliminary data.</text>
</comment>
<dbReference type="Proteomes" id="UP000789405">
    <property type="component" value="Unassembled WGS sequence"/>
</dbReference>
<sequence>MVQTLLTDYTNTVLSSNKSPFLTYQSTHNSQRIATRLDYIFIEATLNHHIPLAHNGDSGTSRSLEWVSWGKYKKPMTPQTGTT</sequence>
<keyword evidence="2" id="KW-1185">Reference proteome</keyword>
<accession>A0A9N9J9H4</accession>
<dbReference type="EMBL" id="CAJVPY010018802">
    <property type="protein sequence ID" value="CAG8768671.1"/>
    <property type="molecule type" value="Genomic_DNA"/>
</dbReference>
<reference evidence="1" key="1">
    <citation type="submission" date="2021-06" db="EMBL/GenBank/DDBJ databases">
        <authorList>
            <person name="Kallberg Y."/>
            <person name="Tangrot J."/>
            <person name="Rosling A."/>
        </authorList>
    </citation>
    <scope>NUCLEOTIDE SEQUENCE</scope>
    <source>
        <strain evidence="1">MA453B</strain>
    </source>
</reference>
<gene>
    <name evidence="1" type="ORF">DERYTH_LOCUS18480</name>
</gene>
<evidence type="ECO:0000313" key="1">
    <source>
        <dbReference type="EMBL" id="CAG8768671.1"/>
    </source>
</evidence>
<organism evidence="1 2">
    <name type="scientific">Dentiscutata erythropus</name>
    <dbReference type="NCBI Taxonomy" id="1348616"/>
    <lineage>
        <taxon>Eukaryota</taxon>
        <taxon>Fungi</taxon>
        <taxon>Fungi incertae sedis</taxon>
        <taxon>Mucoromycota</taxon>
        <taxon>Glomeromycotina</taxon>
        <taxon>Glomeromycetes</taxon>
        <taxon>Diversisporales</taxon>
        <taxon>Gigasporaceae</taxon>
        <taxon>Dentiscutata</taxon>
    </lineage>
</organism>
<feature type="non-terminal residue" evidence="1">
    <location>
        <position position="83"/>
    </location>
</feature>